<name>A0ABS3NPT4_9GAMM</name>
<dbReference type="InterPro" id="IPR001343">
    <property type="entry name" value="Hemolysn_Ca-bd"/>
</dbReference>
<dbReference type="PRINTS" id="PR00313">
    <property type="entry name" value="CABNDNGRPT"/>
</dbReference>
<evidence type="ECO:0000313" key="4">
    <source>
        <dbReference type="EMBL" id="MBO1531415.1"/>
    </source>
</evidence>
<feature type="compositionally biased region" description="Low complexity" evidence="2">
    <location>
        <begin position="374"/>
        <end position="384"/>
    </location>
</feature>
<dbReference type="InterPro" id="IPR018511">
    <property type="entry name" value="Hemolysin-typ_Ca-bd_CS"/>
</dbReference>
<dbReference type="SMART" id="SM00710">
    <property type="entry name" value="PbH1"/>
    <property type="match status" value="8"/>
</dbReference>
<feature type="region of interest" description="Disordered" evidence="2">
    <location>
        <begin position="355"/>
        <end position="384"/>
    </location>
</feature>
<dbReference type="RefSeq" id="WP_207991785.1">
    <property type="nucleotide sequence ID" value="NZ_JAGBKM010000016.1"/>
</dbReference>
<dbReference type="Gene3D" id="2.60.40.2700">
    <property type="match status" value="3"/>
</dbReference>
<dbReference type="EMBL" id="JAGBKM010000016">
    <property type="protein sequence ID" value="MBO1531415.1"/>
    <property type="molecule type" value="Genomic_DNA"/>
</dbReference>
<dbReference type="Proteomes" id="UP000664554">
    <property type="component" value="Unassembled WGS sequence"/>
</dbReference>
<proteinExistence type="predicted"/>
<organism evidence="4 5">
    <name type="scientific">Psychrobacter coccoides</name>
    <dbReference type="NCBI Taxonomy" id="2818440"/>
    <lineage>
        <taxon>Bacteria</taxon>
        <taxon>Pseudomonadati</taxon>
        <taxon>Pseudomonadota</taxon>
        <taxon>Gammaproteobacteria</taxon>
        <taxon>Moraxellales</taxon>
        <taxon>Moraxellaceae</taxon>
        <taxon>Psychrobacter</taxon>
    </lineage>
</organism>
<gene>
    <name evidence="4" type="ORF">J3492_09355</name>
</gene>
<evidence type="ECO:0000256" key="2">
    <source>
        <dbReference type="SAM" id="MobiDB-lite"/>
    </source>
</evidence>
<dbReference type="InterPro" id="IPR011050">
    <property type="entry name" value="Pectin_lyase_fold/virulence"/>
</dbReference>
<dbReference type="InterPro" id="IPR024535">
    <property type="entry name" value="RHGA/B-epi-like_pectate_lyase"/>
</dbReference>
<keyword evidence="1" id="KW-0106">Calcium</keyword>
<evidence type="ECO:0000256" key="1">
    <source>
        <dbReference type="ARBA" id="ARBA00022837"/>
    </source>
</evidence>
<dbReference type="SUPFAM" id="SSF51126">
    <property type="entry name" value="Pectin lyase-like"/>
    <property type="match status" value="1"/>
</dbReference>
<dbReference type="Pfam" id="PF12708">
    <property type="entry name" value="Pect-lyase_RHGA_epim"/>
    <property type="match status" value="1"/>
</dbReference>
<evidence type="ECO:0000313" key="5">
    <source>
        <dbReference type="Proteomes" id="UP000664554"/>
    </source>
</evidence>
<dbReference type="SUPFAM" id="SSF51120">
    <property type="entry name" value="beta-Roll"/>
    <property type="match status" value="1"/>
</dbReference>
<dbReference type="Gene3D" id="2.160.20.10">
    <property type="entry name" value="Single-stranded right-handed beta-helix, Pectin lyase-like"/>
    <property type="match status" value="1"/>
</dbReference>
<accession>A0ABS3NPT4</accession>
<protein>
    <submittedName>
        <fullName evidence="4">Right-handed parallel beta-helix repeat-containing protein</fullName>
    </submittedName>
</protein>
<dbReference type="InterPro" id="IPR011049">
    <property type="entry name" value="Serralysin-like_metalloprot_C"/>
</dbReference>
<keyword evidence="5" id="KW-1185">Reference proteome</keyword>
<dbReference type="PROSITE" id="PS00330">
    <property type="entry name" value="HEMOLYSIN_CALCIUM"/>
    <property type="match status" value="2"/>
</dbReference>
<reference evidence="4 5" key="1">
    <citation type="submission" date="2021-03" db="EMBL/GenBank/DDBJ databases">
        <authorList>
            <person name="Shang D.-D."/>
            <person name="Du Z.-J."/>
            <person name="Chen G.-J."/>
        </authorList>
    </citation>
    <scope>NUCLEOTIDE SEQUENCE [LARGE SCALE GENOMIC DNA]</scope>
    <source>
        <strain evidence="4 5">F1192</strain>
    </source>
</reference>
<comment type="caution">
    <text evidence="4">The sequence shown here is derived from an EMBL/GenBank/DDBJ whole genome shotgun (WGS) entry which is preliminary data.</text>
</comment>
<sequence>MTLQTLKVITPQGQQLLVAEVDNLQAIDVRSGSQFLLADSLGLAPKQVKFSREDNDLLVIDQDESFFVLKDYYTNNQDSVVITGLEADGQRYIYPLGTDISTSELSSMENITPDNNISKFYKPWFFVGLGSLGVLGTVTALGSSSDSPPRSLIKLEQTQMKESKNNPAIISIDGEARVGETLTAIVKDADGIPNSGISYQWYAGGNPIRGATKSTYTPDTGVISSHLTVRATYTDGANFSENTLSAATAKVVTAGSELKNNPAIVSIDGVAKVGETLTAVIKDADGVPNSGISYQWYAGGNPIRGATKSTYTPDTGVISSHLTVQATYTDDADFSEKSLSAATAKVVRNEGIEKPEGEVQPPAMGQVVGPSTDSESIGPSINSNPNNASASITISGNKVGILSAKIDDADGVPKSGVTYQWFADGQRIDGATQSTYSLTSKEAGKAITVKASYTDNKGSTESLVSDSDANIYTTDPAGSLVVDVTDGKYGAKGNGSTDDTAAIQKAINFVSNNGGGTVYIPDGNYLIDTTSNGIWMRSNVTVKMEDNTVLEAIPSNQESHYVLFIRDVENVNVTGGTIVGDRYEHFGTGSHWGIGIGILGAKDVTIENVNVQDFRGDGVYIGENESQSENVTIYNVVSDNNSRQGITIVDGDGIEIINSVFKNTKGAQPSAGINIEPDNNDLVTNVSIISSQSLNNEGNGIVISERASGVNHGINNITVDGNEVVGNGLNILLNGVTDGQITNNFIDGVGTAFSADGRVLTGIALDDNTNGIEVSGNTVVTNGNEVRRHDIDDRGQGNEVFDNLVIGTDGNDALQGGFGNDILNGGYGRDILTGGDGADIFLFNSELGAKNIDTITDFNSREGDQIGLSEVIFGDLSIESLEGNWFAADGERSDANTRVLQKGNKLYFDADGSDNAFSEVQFATVNQTLTMDDFIIM</sequence>
<dbReference type="InterPro" id="IPR012334">
    <property type="entry name" value="Pectin_lyas_fold"/>
</dbReference>
<evidence type="ECO:0000259" key="3">
    <source>
        <dbReference type="Pfam" id="PF12708"/>
    </source>
</evidence>
<feature type="domain" description="Rhamnogalacturonase A/B/Epimerase-like pectate lyase" evidence="3">
    <location>
        <begin position="488"/>
        <end position="665"/>
    </location>
</feature>
<dbReference type="InterPro" id="IPR006626">
    <property type="entry name" value="PbH1"/>
</dbReference>
<dbReference type="Pfam" id="PF00353">
    <property type="entry name" value="HemolysinCabind"/>
    <property type="match status" value="1"/>
</dbReference>